<reference evidence="2" key="1">
    <citation type="submission" date="2015-10" db="EMBL/GenBank/DDBJ databases">
        <title>Niche specialization of a soil ammonia-oxidizing archaeon, Candidatus Nitrosocosmicus oleophilus.</title>
        <authorList>
            <person name="Jung M.-Y."/>
            <person name="Rhee S.-K."/>
        </authorList>
    </citation>
    <scope>NUCLEOTIDE SEQUENCE [LARGE SCALE GENOMIC DNA]</scope>
    <source>
        <strain evidence="2">MY3</strain>
    </source>
</reference>
<dbReference type="AlphaFoldDB" id="A0A654LY66"/>
<gene>
    <name evidence="1" type="ORF">NMY3_01058</name>
</gene>
<sequence>MSILGNVGGINDDLKRTAVAIMRKLNSERIVKTPWVSTQSLQVSTRAVHTYFNQAILILQNNRLIEMNDQNEFQITHRGIADLEIMERQ</sequence>
<dbReference type="GeneID" id="60421170"/>
<organism evidence="1 2">
    <name type="scientific">Candidatus Nitrosocosmicus oleophilus</name>
    <dbReference type="NCBI Taxonomy" id="1353260"/>
    <lineage>
        <taxon>Archaea</taxon>
        <taxon>Nitrososphaerota</taxon>
        <taxon>Nitrososphaeria</taxon>
        <taxon>Nitrososphaerales</taxon>
        <taxon>Nitrososphaeraceae</taxon>
        <taxon>Candidatus Nitrosocosmicus</taxon>
    </lineage>
</organism>
<evidence type="ECO:0008006" key="3">
    <source>
        <dbReference type="Google" id="ProtNLM"/>
    </source>
</evidence>
<proteinExistence type="predicted"/>
<keyword evidence="2" id="KW-1185">Reference proteome</keyword>
<dbReference type="EMBL" id="CP012850">
    <property type="protein sequence ID" value="ALI35263.1"/>
    <property type="molecule type" value="Genomic_DNA"/>
</dbReference>
<dbReference type="RefSeq" id="WP_196817771.1">
    <property type="nucleotide sequence ID" value="NZ_CP012850.1"/>
</dbReference>
<dbReference type="Proteomes" id="UP000058925">
    <property type="component" value="Chromosome"/>
</dbReference>
<name>A0A654LY66_9ARCH</name>
<accession>A0A654LY66</accession>
<evidence type="ECO:0000313" key="2">
    <source>
        <dbReference type="Proteomes" id="UP000058925"/>
    </source>
</evidence>
<dbReference type="KEGG" id="taa:NMY3_01058"/>
<protein>
    <recommendedName>
        <fullName evidence="3">ArnR1-like winged helix-turn-helix domain-containing protein</fullName>
    </recommendedName>
</protein>
<evidence type="ECO:0000313" key="1">
    <source>
        <dbReference type="EMBL" id="ALI35263.1"/>
    </source>
</evidence>